<accession>A0ABN4I0A2</accession>
<protein>
    <submittedName>
        <fullName evidence="6">Acetylornithine deacetylase</fullName>
    </submittedName>
</protein>
<dbReference type="InterPro" id="IPR002933">
    <property type="entry name" value="Peptidase_M20"/>
</dbReference>
<evidence type="ECO:0000256" key="1">
    <source>
        <dbReference type="ARBA" id="ARBA00022670"/>
    </source>
</evidence>
<keyword evidence="2" id="KW-0479">Metal-binding</keyword>
<evidence type="ECO:0000256" key="3">
    <source>
        <dbReference type="ARBA" id="ARBA00022801"/>
    </source>
</evidence>
<dbReference type="InterPro" id="IPR011650">
    <property type="entry name" value="Peptidase_M20_dimer"/>
</dbReference>
<feature type="chain" id="PRO_5045232845" evidence="4">
    <location>
        <begin position="31"/>
        <end position="520"/>
    </location>
</feature>
<dbReference type="SUPFAM" id="SSF53187">
    <property type="entry name" value="Zn-dependent exopeptidases"/>
    <property type="match status" value="1"/>
</dbReference>
<dbReference type="Proteomes" id="UP000063429">
    <property type="component" value="Chromosome"/>
</dbReference>
<dbReference type="Pfam" id="PF07687">
    <property type="entry name" value="M20_dimer"/>
    <property type="match status" value="1"/>
</dbReference>
<dbReference type="PANTHER" id="PTHR43270:SF8">
    <property type="entry name" value="DI- AND TRIPEPTIDASE DUG2-RELATED"/>
    <property type="match status" value="1"/>
</dbReference>
<reference evidence="7" key="1">
    <citation type="journal article" date="2015" name="Genome Announc.">
        <title>Complete Genome Sequence of Herbaspirillum hiltneri N3 (DSM 17495), Isolated from Surface-Sterilized Wheat Roots.</title>
        <authorList>
            <person name="Guizelini D."/>
            <person name="Saizaki P.M."/>
            <person name="Coimbra N.A."/>
            <person name="Weiss V.A."/>
            <person name="Faoro H."/>
            <person name="Sfeir M.Z."/>
            <person name="Baura V.A."/>
            <person name="Monteiro R.A."/>
            <person name="Chubatsu L.S."/>
            <person name="Souza E.M."/>
            <person name="Cruz L.M."/>
            <person name="Pedrosa F.O."/>
            <person name="Raittz R.T."/>
            <person name="Marchaukoski J.N."/>
            <person name="Steffens M.B."/>
        </authorList>
    </citation>
    <scope>NUCLEOTIDE SEQUENCE [LARGE SCALE GENOMIC DNA]</scope>
    <source>
        <strain evidence="7">N3</strain>
    </source>
</reference>
<evidence type="ECO:0000313" key="7">
    <source>
        <dbReference type="Proteomes" id="UP000063429"/>
    </source>
</evidence>
<dbReference type="Gene3D" id="3.30.70.360">
    <property type="match status" value="1"/>
</dbReference>
<keyword evidence="3" id="KW-0378">Hydrolase</keyword>
<dbReference type="PANTHER" id="PTHR43270">
    <property type="entry name" value="BETA-ALA-HIS DIPEPTIDASE"/>
    <property type="match status" value="1"/>
</dbReference>
<keyword evidence="4" id="KW-0732">Signal</keyword>
<dbReference type="RefSeq" id="WP_053200240.1">
    <property type="nucleotide sequence ID" value="NZ_CP011409.1"/>
</dbReference>
<feature type="signal peptide" evidence="4">
    <location>
        <begin position="1"/>
        <end position="30"/>
    </location>
</feature>
<evidence type="ECO:0000256" key="2">
    <source>
        <dbReference type="ARBA" id="ARBA00022723"/>
    </source>
</evidence>
<keyword evidence="7" id="KW-1185">Reference proteome</keyword>
<gene>
    <name evidence="6" type="ORF">F506_19760</name>
</gene>
<sequence>MKNLSRRSLSFSLTAACAAAVMLCSASLQAAEVSVAQTSAAAKGTFREWTEVLAIPNDSIVAADIQRNTAWFEQAFQRRGFRTRQLANDGKPMLFAELPGNKAGATTVLFYAHLDGQAVTPSEWQQESPWKPTLKQRNAAGQWEALPIEQLYGANPNPEWRLFGRAAADDKAPIMMMLAAFDALKASGATPSVNVKIILDAEEEKGSPSLGKVIDQNQALLKADLLVVLDGPMHASNLPTLVFGNRGVAQATLKVFGPRQDSHSGHYGNYAANPAQTMARLLASMKDDDGRVTVAGYYDAVKLDDESRRVMRAVPDDEAALRKRLGIAQAEKVGQNYQEAMQYPSLNVRGMQAADVGPKARTIVPGEAIAELDLRTVPETDPQVLLGLLKAHIEKQGFHLVNGKPTDEERARYPKLAALDYARVSASSMAVRTDLASPIGKWLRSAFVKTYGKEPVQIRMMGGTVPTGAMVGALKIPFVIVPLVNADNNQHSANENMRLGNYIDGVQSLTGILTEPFPAK</sequence>
<dbReference type="InterPro" id="IPR051458">
    <property type="entry name" value="Cyt/Met_Dipeptidase"/>
</dbReference>
<evidence type="ECO:0000313" key="6">
    <source>
        <dbReference type="EMBL" id="AKZ64590.1"/>
    </source>
</evidence>
<keyword evidence="1" id="KW-0645">Protease</keyword>
<evidence type="ECO:0000259" key="5">
    <source>
        <dbReference type="Pfam" id="PF07687"/>
    </source>
</evidence>
<feature type="domain" description="Peptidase M20 dimerisation" evidence="5">
    <location>
        <begin position="244"/>
        <end position="396"/>
    </location>
</feature>
<dbReference type="EMBL" id="CP011409">
    <property type="protein sequence ID" value="AKZ64590.1"/>
    <property type="molecule type" value="Genomic_DNA"/>
</dbReference>
<evidence type="ECO:0000256" key="4">
    <source>
        <dbReference type="SAM" id="SignalP"/>
    </source>
</evidence>
<organism evidence="6 7">
    <name type="scientific">Herbaspirillum hiltneri N3</name>
    <dbReference type="NCBI Taxonomy" id="1262470"/>
    <lineage>
        <taxon>Bacteria</taxon>
        <taxon>Pseudomonadati</taxon>
        <taxon>Pseudomonadota</taxon>
        <taxon>Betaproteobacteria</taxon>
        <taxon>Burkholderiales</taxon>
        <taxon>Oxalobacteraceae</taxon>
        <taxon>Herbaspirillum</taxon>
    </lineage>
</organism>
<dbReference type="Gene3D" id="3.40.630.10">
    <property type="entry name" value="Zn peptidases"/>
    <property type="match status" value="1"/>
</dbReference>
<name>A0ABN4I0A2_9BURK</name>
<proteinExistence type="predicted"/>
<dbReference type="Pfam" id="PF01546">
    <property type="entry name" value="Peptidase_M20"/>
    <property type="match status" value="1"/>
</dbReference>